<dbReference type="InterPro" id="IPR045335">
    <property type="entry name" value="FtsQ_C_sf"/>
</dbReference>
<dbReference type="InterPro" id="IPR005548">
    <property type="entry name" value="Cell_div_FtsQ/DivIB_C"/>
</dbReference>
<proteinExistence type="inferred from homology"/>
<evidence type="ECO:0000256" key="1">
    <source>
        <dbReference type="ARBA" id="ARBA00004370"/>
    </source>
</evidence>
<comment type="caution">
    <text evidence="11">The sequence shown here is derived from an EMBL/GenBank/DDBJ whole genome shotgun (WGS) entry which is preliminary data.</text>
</comment>
<reference evidence="11" key="1">
    <citation type="submission" date="2022-05" db="EMBL/GenBank/DDBJ databases">
        <authorList>
            <person name="Pankratov T."/>
        </authorList>
    </citation>
    <scope>NUCLEOTIDE SEQUENCE</scope>
    <source>
        <strain evidence="11">BP6-180914</strain>
    </source>
</reference>
<keyword evidence="5 9" id="KW-0812">Transmembrane</keyword>
<name>A0AA41Z1H4_9HYPH</name>
<dbReference type="EMBL" id="JAMOIM010000021">
    <property type="protein sequence ID" value="MCW6511113.1"/>
    <property type="molecule type" value="Genomic_DNA"/>
</dbReference>
<keyword evidence="7 9" id="KW-0472">Membrane</keyword>
<keyword evidence="2 9" id="KW-1003">Cell membrane</keyword>
<evidence type="ECO:0000256" key="9">
    <source>
        <dbReference type="HAMAP-Rule" id="MF_00911"/>
    </source>
</evidence>
<dbReference type="InterPro" id="IPR013685">
    <property type="entry name" value="POTRA_FtsQ_type"/>
</dbReference>
<evidence type="ECO:0000256" key="6">
    <source>
        <dbReference type="ARBA" id="ARBA00022989"/>
    </source>
</evidence>
<dbReference type="AlphaFoldDB" id="A0AA41Z1H4"/>
<dbReference type="GO" id="GO:0090529">
    <property type="term" value="P:cell septum assembly"/>
    <property type="evidence" value="ECO:0007669"/>
    <property type="project" value="InterPro"/>
</dbReference>
<keyword evidence="12" id="KW-1185">Reference proteome</keyword>
<dbReference type="Proteomes" id="UP001165667">
    <property type="component" value="Unassembled WGS sequence"/>
</dbReference>
<evidence type="ECO:0000256" key="4">
    <source>
        <dbReference type="ARBA" id="ARBA00022618"/>
    </source>
</evidence>
<dbReference type="Gene3D" id="3.40.50.11690">
    <property type="entry name" value="Cell division protein FtsQ/DivIB"/>
    <property type="match status" value="1"/>
</dbReference>
<dbReference type="GO" id="GO:0005886">
    <property type="term" value="C:plasma membrane"/>
    <property type="evidence" value="ECO:0007669"/>
    <property type="project" value="UniProtKB-SubCell"/>
</dbReference>
<evidence type="ECO:0000256" key="5">
    <source>
        <dbReference type="ARBA" id="ARBA00022692"/>
    </source>
</evidence>
<evidence type="ECO:0000256" key="2">
    <source>
        <dbReference type="ARBA" id="ARBA00022475"/>
    </source>
</evidence>
<comment type="subcellular location">
    <subcellularLocation>
        <location evidence="9">Cell inner membrane</location>
        <topology evidence="9">Single-pass type II membrane protein</topology>
    </subcellularLocation>
    <subcellularLocation>
        <location evidence="1">Membrane</location>
    </subcellularLocation>
    <text evidence="9">Localizes to the division septum.</text>
</comment>
<comment type="similarity">
    <text evidence="9">Belongs to the FtsQ/DivIB family. FtsQ subfamily.</text>
</comment>
<dbReference type="InterPro" id="IPR026579">
    <property type="entry name" value="FtsQ"/>
</dbReference>
<keyword evidence="6 9" id="KW-1133">Transmembrane helix</keyword>
<dbReference type="Pfam" id="PF03799">
    <property type="entry name" value="FtsQ_DivIB_C"/>
    <property type="match status" value="1"/>
</dbReference>
<dbReference type="PANTHER" id="PTHR35851">
    <property type="entry name" value="CELL DIVISION PROTEIN FTSQ"/>
    <property type="match status" value="1"/>
</dbReference>
<comment type="function">
    <text evidence="9">Essential cell division protein.</text>
</comment>
<dbReference type="PROSITE" id="PS51779">
    <property type="entry name" value="POTRA"/>
    <property type="match status" value="1"/>
</dbReference>
<dbReference type="PANTHER" id="PTHR35851:SF1">
    <property type="entry name" value="CELL DIVISION PROTEIN FTSQ"/>
    <property type="match status" value="1"/>
</dbReference>
<sequence>MDGGGRLVGSVGVAGSLLLVDPPGRLRLPAFAFLGKTDRTQARPAGRFREPRFTERALSRHWPAMAFVIGVLASSALYGARVGGEYDAFVSHYGTPADIAARLAGFEIDTVTISGIDQLNRQEVLDASGVSERNSLLLLNAAEVRNRLEAVPLVRDVAVRKLFPNSLYFDITERKAAAIWQKNGQLSVVAADGVAIDEVHDARFNALPFIVGPAANEHLKEFTDLIDAAGDLRDRIKAGVYVGERRWTLQMDTGVELMLPEVDPKGALAQFASLEREAKLLDKDVLTLDLRLPGRITARLSEDAAAARAAMLAKRPKKAMTE</sequence>
<keyword evidence="4 9" id="KW-0132">Cell division</keyword>
<dbReference type="GO" id="GO:0043093">
    <property type="term" value="P:FtsZ-dependent cytokinesis"/>
    <property type="evidence" value="ECO:0007669"/>
    <property type="project" value="UniProtKB-UniRule"/>
</dbReference>
<gene>
    <name evidence="9" type="primary">ftsQ</name>
    <name evidence="11" type="ORF">M8523_24190</name>
</gene>
<evidence type="ECO:0000313" key="11">
    <source>
        <dbReference type="EMBL" id="MCW6511113.1"/>
    </source>
</evidence>
<evidence type="ECO:0000256" key="3">
    <source>
        <dbReference type="ARBA" id="ARBA00022519"/>
    </source>
</evidence>
<dbReference type="InterPro" id="IPR034746">
    <property type="entry name" value="POTRA"/>
</dbReference>
<dbReference type="Gene3D" id="3.10.20.310">
    <property type="entry name" value="membrane protein fhac"/>
    <property type="match status" value="1"/>
</dbReference>
<protein>
    <recommendedName>
        <fullName evidence="9">Cell division protein FtsQ</fullName>
    </recommendedName>
</protein>
<dbReference type="RefSeq" id="WP_282587489.1">
    <property type="nucleotide sequence ID" value="NZ_JAMOIM010000021.1"/>
</dbReference>
<organism evidence="11 12">
    <name type="scientific">Lichenifustis flavocetrariae</name>
    <dbReference type="NCBI Taxonomy" id="2949735"/>
    <lineage>
        <taxon>Bacteria</taxon>
        <taxon>Pseudomonadati</taxon>
        <taxon>Pseudomonadota</taxon>
        <taxon>Alphaproteobacteria</taxon>
        <taxon>Hyphomicrobiales</taxon>
        <taxon>Lichenihabitantaceae</taxon>
        <taxon>Lichenifustis</taxon>
    </lineage>
</organism>
<accession>A0AA41Z1H4</accession>
<evidence type="ECO:0000256" key="8">
    <source>
        <dbReference type="ARBA" id="ARBA00023306"/>
    </source>
</evidence>
<evidence type="ECO:0000313" key="12">
    <source>
        <dbReference type="Proteomes" id="UP001165667"/>
    </source>
</evidence>
<evidence type="ECO:0000259" key="10">
    <source>
        <dbReference type="PROSITE" id="PS51779"/>
    </source>
</evidence>
<dbReference type="Pfam" id="PF08478">
    <property type="entry name" value="POTRA_1"/>
    <property type="match status" value="1"/>
</dbReference>
<dbReference type="GO" id="GO:0032153">
    <property type="term" value="C:cell division site"/>
    <property type="evidence" value="ECO:0007669"/>
    <property type="project" value="UniProtKB-UniRule"/>
</dbReference>
<feature type="domain" description="POTRA" evidence="10">
    <location>
        <begin position="106"/>
        <end position="174"/>
    </location>
</feature>
<dbReference type="HAMAP" id="MF_00911">
    <property type="entry name" value="FtsQ_subfam"/>
    <property type="match status" value="1"/>
</dbReference>
<evidence type="ECO:0000256" key="7">
    <source>
        <dbReference type="ARBA" id="ARBA00023136"/>
    </source>
</evidence>
<keyword evidence="8 9" id="KW-0131">Cell cycle</keyword>
<keyword evidence="3 9" id="KW-0997">Cell inner membrane</keyword>